<reference evidence="3" key="1">
    <citation type="journal article" date="2015" name="Genome Announc.">
        <title>Draft Genome Sequence of Tolypothrix boutellei Strain VB521301.</title>
        <authorList>
            <person name="Chandrababunaidu M.M."/>
            <person name="Singh D."/>
            <person name="Sen D."/>
            <person name="Bhan S."/>
            <person name="Das S."/>
            <person name="Gupta A."/>
            <person name="Adhikary S.P."/>
            <person name="Tripathy S."/>
        </authorList>
    </citation>
    <scope>NUCLEOTIDE SEQUENCE</scope>
    <source>
        <strain evidence="3">VB521301</strain>
    </source>
</reference>
<dbReference type="InterPro" id="IPR018711">
    <property type="entry name" value="NAGPA"/>
</dbReference>
<name>A0A0C1N9U2_9CYAN</name>
<proteinExistence type="predicted"/>
<comment type="caution">
    <text evidence="3">The sequence shown here is derived from an EMBL/GenBank/DDBJ whole genome shotgun (WGS) entry which is preliminary data.</text>
</comment>
<dbReference type="Proteomes" id="UP000029738">
    <property type="component" value="Unassembled WGS sequence"/>
</dbReference>
<evidence type="ECO:0000313" key="4">
    <source>
        <dbReference type="Proteomes" id="UP000029738"/>
    </source>
</evidence>
<dbReference type="STRING" id="1479485.DA73_0216205"/>
<feature type="domain" description="Phosphodiester glycosidase" evidence="1">
    <location>
        <begin position="105"/>
        <end position="294"/>
    </location>
</feature>
<dbReference type="PANTHER" id="PTHR40446">
    <property type="entry name" value="N-ACETYLGLUCOSAMINE-1-PHOSPHODIESTER ALPHA-N-ACETYLGLUCOSAMINIDASE"/>
    <property type="match status" value="1"/>
</dbReference>
<dbReference type="GO" id="GO:0016798">
    <property type="term" value="F:hydrolase activity, acting on glycosyl bonds"/>
    <property type="evidence" value="ECO:0007669"/>
    <property type="project" value="UniProtKB-KW"/>
</dbReference>
<dbReference type="AlphaFoldDB" id="A0A0C1N9U2"/>
<gene>
    <name evidence="3" type="ORF">DA73_0216205</name>
    <name evidence="2" type="ORF">DA73_0400011885</name>
</gene>
<dbReference type="PANTHER" id="PTHR40446:SF2">
    <property type="entry name" value="N-ACETYLGLUCOSAMINE-1-PHOSPHODIESTER ALPHA-N-ACETYLGLUCOSAMINIDASE"/>
    <property type="match status" value="1"/>
</dbReference>
<reference evidence="2" key="2">
    <citation type="submission" date="2019-11" db="EMBL/GenBank/DDBJ databases">
        <title>Improved Assembly of Tolypothrix boutellei genome.</title>
        <authorList>
            <person name="Sarangi A.N."/>
            <person name="Mukherjee M."/>
            <person name="Ghosh S."/>
            <person name="Singh D."/>
            <person name="Das A."/>
            <person name="Kant S."/>
            <person name="Prusty A."/>
            <person name="Tripathy S."/>
        </authorList>
    </citation>
    <scope>NUCLEOTIDE SEQUENCE</scope>
    <source>
        <strain evidence="2">VB521301</strain>
    </source>
</reference>
<evidence type="ECO:0000259" key="1">
    <source>
        <dbReference type="Pfam" id="PF09992"/>
    </source>
</evidence>
<keyword evidence="2" id="KW-0326">Glycosidase</keyword>
<keyword evidence="2" id="KW-0378">Hydrolase</keyword>
<organism evidence="3">
    <name type="scientific">Tolypothrix bouteillei VB521301</name>
    <dbReference type="NCBI Taxonomy" id="1479485"/>
    <lineage>
        <taxon>Bacteria</taxon>
        <taxon>Bacillati</taxon>
        <taxon>Cyanobacteriota</taxon>
        <taxon>Cyanophyceae</taxon>
        <taxon>Nostocales</taxon>
        <taxon>Tolypothrichaceae</taxon>
        <taxon>Tolypothrix</taxon>
    </lineage>
</organism>
<dbReference type="Pfam" id="PF09992">
    <property type="entry name" value="NAGPA"/>
    <property type="match status" value="1"/>
</dbReference>
<dbReference type="OrthoDB" id="9816453at2"/>
<keyword evidence="4" id="KW-1185">Reference proteome</keyword>
<dbReference type="EMBL" id="JHEG04000001">
    <property type="protein sequence ID" value="KAF3886092.1"/>
    <property type="molecule type" value="Genomic_DNA"/>
</dbReference>
<sequence>MSYRYLLYLRRFLLAAISFFLLPPIVYGWLCLQRPPQTNLEQALFQGIVYKRIARSTPRPVMTHIVAIDLTSPGIKALVTPGVKTSHDGEIRAQTTSEFLTQFKLQLAINASYFLNFYEHAPWNYYPHSGDVVNPIGEAISNGYRYSQPEKYWSVLCISSTNRAQILESEKCPEGTKQGVAGNQLLVDRAQSAISDLGDDKPYPRVAVAVNREGTKLWLIAVDGKQPLYSEGVAIAELTKIILDLGAYTALNIDGGGSTTLVIARNQKPKVLNAPIHTRVPMRERPVANHLGFYALPIKQPLSPVERS</sequence>
<dbReference type="RefSeq" id="WP_038091557.1">
    <property type="nucleotide sequence ID" value="NZ_JHEG04000001.1"/>
</dbReference>
<evidence type="ECO:0000313" key="3">
    <source>
        <dbReference type="EMBL" id="KIE11462.1"/>
    </source>
</evidence>
<dbReference type="EMBL" id="JHEG02000048">
    <property type="protein sequence ID" value="KIE11462.1"/>
    <property type="molecule type" value="Genomic_DNA"/>
</dbReference>
<accession>A0A0C1N9U2</accession>
<evidence type="ECO:0000313" key="2">
    <source>
        <dbReference type="EMBL" id="KAF3886092.1"/>
    </source>
</evidence>
<protein>
    <submittedName>
        <fullName evidence="3">Periplasmic protein</fullName>
    </submittedName>
    <submittedName>
        <fullName evidence="2">Phosphodiester glycosidase family protein</fullName>
    </submittedName>
</protein>